<evidence type="ECO:0000313" key="3">
    <source>
        <dbReference type="Proteomes" id="UP001273531"/>
    </source>
</evidence>
<dbReference type="Proteomes" id="UP001273531">
    <property type="component" value="Unassembled WGS sequence"/>
</dbReference>
<proteinExistence type="predicted"/>
<reference evidence="2 3" key="1">
    <citation type="submission" date="2023-10" db="EMBL/GenBank/DDBJ databases">
        <title>Sphingomonas sp. HF-S4 16S ribosomal RNA gene Genome sequencing and assembly.</title>
        <authorList>
            <person name="Lee H."/>
        </authorList>
    </citation>
    <scope>NUCLEOTIDE SEQUENCE [LARGE SCALE GENOMIC DNA]</scope>
    <source>
        <strain evidence="2 3">HF-S4</strain>
    </source>
</reference>
<dbReference type="RefSeq" id="WP_317226366.1">
    <property type="nucleotide sequence ID" value="NZ_JAWJEJ010000001.1"/>
</dbReference>
<evidence type="ECO:0008006" key="4">
    <source>
        <dbReference type="Google" id="ProtNLM"/>
    </source>
</evidence>
<accession>A0ABU3Y7Q3</accession>
<feature type="region of interest" description="Disordered" evidence="1">
    <location>
        <begin position="1"/>
        <end position="30"/>
    </location>
</feature>
<keyword evidence="3" id="KW-1185">Reference proteome</keyword>
<feature type="region of interest" description="Disordered" evidence="1">
    <location>
        <begin position="42"/>
        <end position="87"/>
    </location>
</feature>
<comment type="caution">
    <text evidence="2">The sequence shown here is derived from an EMBL/GenBank/DDBJ whole genome shotgun (WGS) entry which is preliminary data.</text>
</comment>
<evidence type="ECO:0000313" key="2">
    <source>
        <dbReference type="EMBL" id="MDV3457208.1"/>
    </source>
</evidence>
<dbReference type="EMBL" id="JAWJEJ010000001">
    <property type="protein sequence ID" value="MDV3457208.1"/>
    <property type="molecule type" value="Genomic_DNA"/>
</dbReference>
<gene>
    <name evidence="2" type="ORF">RZN05_09460</name>
</gene>
<organism evidence="2 3">
    <name type="scientific">Sphingomonas agrestis</name>
    <dbReference type="NCBI Taxonomy" id="3080540"/>
    <lineage>
        <taxon>Bacteria</taxon>
        <taxon>Pseudomonadati</taxon>
        <taxon>Pseudomonadota</taxon>
        <taxon>Alphaproteobacteria</taxon>
        <taxon>Sphingomonadales</taxon>
        <taxon>Sphingomonadaceae</taxon>
        <taxon>Sphingomonas</taxon>
    </lineage>
</organism>
<name>A0ABU3Y7Q3_9SPHN</name>
<evidence type="ECO:0000256" key="1">
    <source>
        <dbReference type="SAM" id="MobiDB-lite"/>
    </source>
</evidence>
<sequence>MTRVSSSEAKPIRQLDRAPIQGRNQPAPDDVRAMKDALGKARSQFQVKEVPVKEQGTQAPKLGKGLAQADRRGEVPVQQREAAGDFREASLRQEREARERQDGLFGFAGNAQPQAMPMPAMPAAHVDPGAFAQMLADLWTRENGKGTKEVTVTFGDSAWPATGARLVRNAAGALDVSLLLGNGAPPYDGTMRELEAQLREAGVALGSLSTEAAFA</sequence>
<protein>
    <recommendedName>
        <fullName evidence="4">Flagellar hook-length control protein-like C-terminal domain-containing protein</fullName>
    </recommendedName>
</protein>